<feature type="region of interest" description="Disordered" evidence="1">
    <location>
        <begin position="105"/>
        <end position="125"/>
    </location>
</feature>
<dbReference type="EMBL" id="BGZK01001104">
    <property type="protein sequence ID" value="GBP71312.1"/>
    <property type="molecule type" value="Genomic_DNA"/>
</dbReference>
<name>A0A4C1Y8X6_EUMVA</name>
<comment type="caution">
    <text evidence="2">The sequence shown here is derived from an EMBL/GenBank/DDBJ whole genome shotgun (WGS) entry which is preliminary data.</text>
</comment>
<accession>A0A4C1Y8X6</accession>
<dbReference type="OrthoDB" id="7790857at2759"/>
<evidence type="ECO:0000256" key="1">
    <source>
        <dbReference type="SAM" id="MobiDB-lite"/>
    </source>
</evidence>
<dbReference type="AlphaFoldDB" id="A0A4C1Y8X6"/>
<proteinExistence type="predicted"/>
<gene>
    <name evidence="2" type="ORF">EVAR_57696_1</name>
</gene>
<keyword evidence="3" id="KW-1185">Reference proteome</keyword>
<evidence type="ECO:0000313" key="3">
    <source>
        <dbReference type="Proteomes" id="UP000299102"/>
    </source>
</evidence>
<reference evidence="2 3" key="1">
    <citation type="journal article" date="2019" name="Commun. Biol.">
        <title>The bagworm genome reveals a unique fibroin gene that provides high tensile strength.</title>
        <authorList>
            <person name="Kono N."/>
            <person name="Nakamura H."/>
            <person name="Ohtoshi R."/>
            <person name="Tomita M."/>
            <person name="Numata K."/>
            <person name="Arakawa K."/>
        </authorList>
    </citation>
    <scope>NUCLEOTIDE SEQUENCE [LARGE SCALE GENOMIC DNA]</scope>
</reference>
<sequence length="231" mass="26315">MEPILIQGSAYSSTQEVPPVQVPTRYNSKMPPTFLPKGANFVKISADYTHLRIKYSKAIRIADDGIKIVCPNVETFRSINKYLVDNREIKADLCGQGFPVHSVQTLPPRRLPTMTDPRGPSQVRGGKIRIPKAYQCVRFLGHPSRGPTQKRWLRTVPPMPTLRSCSRKLQREFALREMSGSSLDQRLPTYQGLRGKTILRQLWPKSYGQLQRVSKSPQIRPKTQAQFQKAF</sequence>
<protein>
    <submittedName>
        <fullName evidence="2">Uncharacterized protein</fullName>
    </submittedName>
</protein>
<evidence type="ECO:0000313" key="2">
    <source>
        <dbReference type="EMBL" id="GBP71312.1"/>
    </source>
</evidence>
<organism evidence="2 3">
    <name type="scientific">Eumeta variegata</name>
    <name type="common">Bagworm moth</name>
    <name type="synonym">Eumeta japonica</name>
    <dbReference type="NCBI Taxonomy" id="151549"/>
    <lineage>
        <taxon>Eukaryota</taxon>
        <taxon>Metazoa</taxon>
        <taxon>Ecdysozoa</taxon>
        <taxon>Arthropoda</taxon>
        <taxon>Hexapoda</taxon>
        <taxon>Insecta</taxon>
        <taxon>Pterygota</taxon>
        <taxon>Neoptera</taxon>
        <taxon>Endopterygota</taxon>
        <taxon>Lepidoptera</taxon>
        <taxon>Glossata</taxon>
        <taxon>Ditrysia</taxon>
        <taxon>Tineoidea</taxon>
        <taxon>Psychidae</taxon>
        <taxon>Oiketicinae</taxon>
        <taxon>Eumeta</taxon>
    </lineage>
</organism>
<dbReference type="Proteomes" id="UP000299102">
    <property type="component" value="Unassembled WGS sequence"/>
</dbReference>